<accession>A0A0A9DXD4</accession>
<proteinExistence type="predicted"/>
<sequence length="31" mass="3652">MVQGHYTLCTRKERLRGKLTSHLTMERHTAP</sequence>
<organism evidence="1">
    <name type="scientific">Arundo donax</name>
    <name type="common">Giant reed</name>
    <name type="synonym">Donax arundinaceus</name>
    <dbReference type="NCBI Taxonomy" id="35708"/>
    <lineage>
        <taxon>Eukaryota</taxon>
        <taxon>Viridiplantae</taxon>
        <taxon>Streptophyta</taxon>
        <taxon>Embryophyta</taxon>
        <taxon>Tracheophyta</taxon>
        <taxon>Spermatophyta</taxon>
        <taxon>Magnoliopsida</taxon>
        <taxon>Liliopsida</taxon>
        <taxon>Poales</taxon>
        <taxon>Poaceae</taxon>
        <taxon>PACMAD clade</taxon>
        <taxon>Arundinoideae</taxon>
        <taxon>Arundineae</taxon>
        <taxon>Arundo</taxon>
    </lineage>
</organism>
<dbReference type="AlphaFoldDB" id="A0A0A9DXD4"/>
<reference evidence="1" key="1">
    <citation type="submission" date="2014-09" db="EMBL/GenBank/DDBJ databases">
        <authorList>
            <person name="Magalhaes I.L.F."/>
            <person name="Oliveira U."/>
            <person name="Santos F.R."/>
            <person name="Vidigal T.H.D.A."/>
            <person name="Brescovit A.D."/>
            <person name="Santos A.J."/>
        </authorList>
    </citation>
    <scope>NUCLEOTIDE SEQUENCE</scope>
    <source>
        <tissue evidence="1">Shoot tissue taken approximately 20 cm above the soil surface</tissue>
    </source>
</reference>
<protein>
    <submittedName>
        <fullName evidence="1">Uncharacterized protein</fullName>
    </submittedName>
</protein>
<evidence type="ECO:0000313" key="1">
    <source>
        <dbReference type="EMBL" id="JAD90340.1"/>
    </source>
</evidence>
<dbReference type="EMBL" id="GBRH01207555">
    <property type="protein sequence ID" value="JAD90340.1"/>
    <property type="molecule type" value="Transcribed_RNA"/>
</dbReference>
<reference evidence="1" key="2">
    <citation type="journal article" date="2015" name="Data Brief">
        <title>Shoot transcriptome of the giant reed, Arundo donax.</title>
        <authorList>
            <person name="Barrero R.A."/>
            <person name="Guerrero F.D."/>
            <person name="Moolhuijzen P."/>
            <person name="Goolsby J.A."/>
            <person name="Tidwell J."/>
            <person name="Bellgard S.E."/>
            <person name="Bellgard M.I."/>
        </authorList>
    </citation>
    <scope>NUCLEOTIDE SEQUENCE</scope>
    <source>
        <tissue evidence="1">Shoot tissue taken approximately 20 cm above the soil surface</tissue>
    </source>
</reference>
<name>A0A0A9DXD4_ARUDO</name>